<evidence type="ECO:0000256" key="11">
    <source>
        <dbReference type="ARBA" id="ARBA00048778"/>
    </source>
</evidence>
<proteinExistence type="inferred from homology"/>
<dbReference type="GO" id="GO:0016887">
    <property type="term" value="F:ATP hydrolysis activity"/>
    <property type="evidence" value="ECO:0007669"/>
    <property type="project" value="InterPro"/>
</dbReference>
<keyword evidence="4 12" id="KW-0547">Nucleotide-binding</keyword>
<comment type="caution">
    <text evidence="16">The sequence shown here is derived from an EMBL/GenBank/DDBJ whole genome shotgun (WGS) entry which is preliminary data.</text>
</comment>
<evidence type="ECO:0000256" key="1">
    <source>
        <dbReference type="ARBA" id="ARBA00004434"/>
    </source>
</evidence>
<dbReference type="InterPro" id="IPR003593">
    <property type="entry name" value="AAA+_ATPase"/>
</dbReference>
<dbReference type="GO" id="GO:0005743">
    <property type="term" value="C:mitochondrial inner membrane"/>
    <property type="evidence" value="ECO:0007669"/>
    <property type="project" value="UniProtKB-SubCell"/>
</dbReference>
<evidence type="ECO:0000256" key="12">
    <source>
        <dbReference type="RuleBase" id="RU003651"/>
    </source>
</evidence>
<keyword evidence="5" id="KW-0999">Mitochondrion inner membrane</keyword>
<dbReference type="SUPFAM" id="SSF52540">
    <property type="entry name" value="P-loop containing nucleoside triphosphate hydrolases"/>
    <property type="match status" value="1"/>
</dbReference>
<keyword evidence="3" id="KW-0812">Transmembrane</keyword>
<evidence type="ECO:0000313" key="16">
    <source>
        <dbReference type="EMBL" id="KAF2732416.1"/>
    </source>
</evidence>
<feature type="domain" description="BCS1 N-terminal" evidence="15">
    <location>
        <begin position="71"/>
        <end position="273"/>
    </location>
</feature>
<dbReference type="InterPro" id="IPR057495">
    <property type="entry name" value="AAA_lid_BCS1"/>
</dbReference>
<evidence type="ECO:0000256" key="13">
    <source>
        <dbReference type="SAM" id="MobiDB-lite"/>
    </source>
</evidence>
<dbReference type="GO" id="GO:0005524">
    <property type="term" value="F:ATP binding"/>
    <property type="evidence" value="ECO:0007669"/>
    <property type="project" value="UniProtKB-KW"/>
</dbReference>
<evidence type="ECO:0000259" key="15">
    <source>
        <dbReference type="SMART" id="SM01024"/>
    </source>
</evidence>
<evidence type="ECO:0000256" key="6">
    <source>
        <dbReference type="ARBA" id="ARBA00022801"/>
    </source>
</evidence>
<evidence type="ECO:0000313" key="17">
    <source>
        <dbReference type="Proteomes" id="UP000799444"/>
    </source>
</evidence>
<keyword evidence="10" id="KW-0472">Membrane</keyword>
<evidence type="ECO:0000256" key="3">
    <source>
        <dbReference type="ARBA" id="ARBA00022692"/>
    </source>
</evidence>
<keyword evidence="6 16" id="KW-0378">Hydrolase</keyword>
<dbReference type="InterPro" id="IPR027417">
    <property type="entry name" value="P-loop_NTPase"/>
</dbReference>
<evidence type="ECO:0000259" key="14">
    <source>
        <dbReference type="SMART" id="SM00382"/>
    </source>
</evidence>
<feature type="compositionally biased region" description="Basic and acidic residues" evidence="13">
    <location>
        <begin position="548"/>
        <end position="559"/>
    </location>
</feature>
<comment type="similarity">
    <text evidence="2">Belongs to the AAA ATPase family. BCS1 subfamily.</text>
</comment>
<dbReference type="Gene3D" id="3.40.50.300">
    <property type="entry name" value="P-loop containing nucleotide triphosphate hydrolases"/>
    <property type="match status" value="1"/>
</dbReference>
<evidence type="ECO:0000256" key="2">
    <source>
        <dbReference type="ARBA" id="ARBA00007448"/>
    </source>
</evidence>
<evidence type="ECO:0000256" key="4">
    <source>
        <dbReference type="ARBA" id="ARBA00022741"/>
    </source>
</evidence>
<name>A0A9P4QWU9_9PLEO</name>
<dbReference type="Pfam" id="PF00004">
    <property type="entry name" value="AAA"/>
    <property type="match status" value="2"/>
</dbReference>
<feature type="region of interest" description="Disordered" evidence="13">
    <location>
        <begin position="538"/>
        <end position="559"/>
    </location>
</feature>
<sequence length="604" mass="66113">MAGDGVTGLIVPAARDQSTVLAHGTKHEPLGVGGVIPLHLKEAVVHGHPLLEIVQRLAYRLHGWDLDKILVLIALYNAGAPVYRFLKQQLVRLTTAEIIIPEYDPLAREVLQWMSANIMAKRTTQALVSSGSEAQTSMDNYPIPYGRRGAPTNNLDTDDFQCMPPIGKKIFWVGLRPYLLSRAPRGYTGSTGANFLMSGDKSNQPLNSLRIVTLGWSLGPLQDFVKKCHDYSVEARVNGGTITVHFASGSGGGMDAYGNWHTVTKSVRKLDTVDMEEHVKMDLIRDAEDYYKAETKKFYAECGIPYRRGFLFHGPPGTGKSSFSAALAGHLNCDIYMINLSGGDITDGRLHSLFLSLPKKCVVVIEDIDSAGIGREQELSEVEDVRDLARAGSPSFIPARARGRGKKGAARPNMVTLSGLLNAIDGNASQEGRLLIMTSNNPDALDEALTRPGRVDKRVHFGYLNEASARSIFMRLIGRHAVASGSVTPEEAASLSSIFARKLPSNTFTPAQVQNFLQYCRRDADKAIGEVAAWAEKEVSAPSPSKDYQSKEDDETKRYVEAQEKLVDTRVRLNGIVNALNGEKEEEPSSQTTTENATERKTDN</sequence>
<dbReference type="SMART" id="SM01024">
    <property type="entry name" value="BCS1_N"/>
    <property type="match status" value="1"/>
</dbReference>
<evidence type="ECO:0000256" key="8">
    <source>
        <dbReference type="ARBA" id="ARBA00022989"/>
    </source>
</evidence>
<evidence type="ECO:0000256" key="10">
    <source>
        <dbReference type="ARBA" id="ARBA00023136"/>
    </source>
</evidence>
<dbReference type="EMBL" id="ML996177">
    <property type="protein sequence ID" value="KAF2732416.1"/>
    <property type="molecule type" value="Genomic_DNA"/>
</dbReference>
<feature type="region of interest" description="Disordered" evidence="13">
    <location>
        <begin position="579"/>
        <end position="604"/>
    </location>
</feature>
<dbReference type="Pfam" id="PF08740">
    <property type="entry name" value="BCS1_N"/>
    <property type="match status" value="1"/>
</dbReference>
<dbReference type="InterPro" id="IPR050747">
    <property type="entry name" value="Mitochondrial_chaperone_BCS1"/>
</dbReference>
<feature type="domain" description="AAA+ ATPase" evidence="14">
    <location>
        <begin position="306"/>
        <end position="465"/>
    </location>
</feature>
<evidence type="ECO:0000256" key="9">
    <source>
        <dbReference type="ARBA" id="ARBA00023128"/>
    </source>
</evidence>
<dbReference type="InterPro" id="IPR014851">
    <property type="entry name" value="BCS1_N"/>
</dbReference>
<dbReference type="AlphaFoldDB" id="A0A9P4QWU9"/>
<organism evidence="16 17">
    <name type="scientific">Polyplosphaeria fusca</name>
    <dbReference type="NCBI Taxonomy" id="682080"/>
    <lineage>
        <taxon>Eukaryota</taxon>
        <taxon>Fungi</taxon>
        <taxon>Dikarya</taxon>
        <taxon>Ascomycota</taxon>
        <taxon>Pezizomycotina</taxon>
        <taxon>Dothideomycetes</taxon>
        <taxon>Pleosporomycetidae</taxon>
        <taxon>Pleosporales</taxon>
        <taxon>Tetraplosphaeriaceae</taxon>
        <taxon>Polyplosphaeria</taxon>
    </lineage>
</organism>
<keyword evidence="9" id="KW-0496">Mitochondrion</keyword>
<dbReference type="PROSITE" id="PS00674">
    <property type="entry name" value="AAA"/>
    <property type="match status" value="1"/>
</dbReference>
<reference evidence="16" key="1">
    <citation type="journal article" date="2020" name="Stud. Mycol.">
        <title>101 Dothideomycetes genomes: a test case for predicting lifestyles and emergence of pathogens.</title>
        <authorList>
            <person name="Haridas S."/>
            <person name="Albert R."/>
            <person name="Binder M."/>
            <person name="Bloem J."/>
            <person name="Labutti K."/>
            <person name="Salamov A."/>
            <person name="Andreopoulos B."/>
            <person name="Baker S."/>
            <person name="Barry K."/>
            <person name="Bills G."/>
            <person name="Bluhm B."/>
            <person name="Cannon C."/>
            <person name="Castanera R."/>
            <person name="Culley D."/>
            <person name="Daum C."/>
            <person name="Ezra D."/>
            <person name="Gonzalez J."/>
            <person name="Henrissat B."/>
            <person name="Kuo A."/>
            <person name="Liang C."/>
            <person name="Lipzen A."/>
            <person name="Lutzoni F."/>
            <person name="Magnuson J."/>
            <person name="Mondo S."/>
            <person name="Nolan M."/>
            <person name="Ohm R."/>
            <person name="Pangilinan J."/>
            <person name="Park H.-J."/>
            <person name="Ramirez L."/>
            <person name="Alfaro M."/>
            <person name="Sun H."/>
            <person name="Tritt A."/>
            <person name="Yoshinaga Y."/>
            <person name="Zwiers L.-H."/>
            <person name="Turgeon B."/>
            <person name="Goodwin S."/>
            <person name="Spatafora J."/>
            <person name="Crous P."/>
            <person name="Grigoriev I."/>
        </authorList>
    </citation>
    <scope>NUCLEOTIDE SEQUENCE</scope>
    <source>
        <strain evidence="16">CBS 125425</strain>
    </source>
</reference>
<evidence type="ECO:0000256" key="5">
    <source>
        <dbReference type="ARBA" id="ARBA00022792"/>
    </source>
</evidence>
<protein>
    <submittedName>
        <fullName evidence="16">P-loop containing nucleoside triphosphate hydrolase protein</fullName>
    </submittedName>
</protein>
<evidence type="ECO:0000256" key="7">
    <source>
        <dbReference type="ARBA" id="ARBA00022840"/>
    </source>
</evidence>
<dbReference type="Pfam" id="PF25426">
    <property type="entry name" value="AAA_lid_BCS1"/>
    <property type="match status" value="1"/>
</dbReference>
<dbReference type="SMART" id="SM00382">
    <property type="entry name" value="AAA"/>
    <property type="match status" value="1"/>
</dbReference>
<dbReference type="InterPro" id="IPR003960">
    <property type="entry name" value="ATPase_AAA_CS"/>
</dbReference>
<keyword evidence="8" id="KW-1133">Transmembrane helix</keyword>
<accession>A0A9P4QWU9</accession>
<keyword evidence="17" id="KW-1185">Reference proteome</keyword>
<comment type="subcellular location">
    <subcellularLocation>
        <location evidence="1">Mitochondrion inner membrane</location>
        <topology evidence="1">Single-pass membrane protein</topology>
    </subcellularLocation>
</comment>
<gene>
    <name evidence="16" type="ORF">EJ04DRAFT_513885</name>
</gene>
<dbReference type="OrthoDB" id="10251412at2759"/>
<comment type="catalytic activity">
    <reaction evidence="11">
        <text>ATP + H2O = ADP + phosphate + H(+)</text>
        <dbReference type="Rhea" id="RHEA:13065"/>
        <dbReference type="ChEBI" id="CHEBI:15377"/>
        <dbReference type="ChEBI" id="CHEBI:15378"/>
        <dbReference type="ChEBI" id="CHEBI:30616"/>
        <dbReference type="ChEBI" id="CHEBI:43474"/>
        <dbReference type="ChEBI" id="CHEBI:456216"/>
    </reaction>
    <physiologicalReaction direction="left-to-right" evidence="11">
        <dbReference type="Rhea" id="RHEA:13066"/>
    </physiologicalReaction>
</comment>
<dbReference type="Proteomes" id="UP000799444">
    <property type="component" value="Unassembled WGS sequence"/>
</dbReference>
<dbReference type="PANTHER" id="PTHR23070">
    <property type="entry name" value="BCS1 AAA-TYPE ATPASE"/>
    <property type="match status" value="1"/>
</dbReference>
<keyword evidence="7 12" id="KW-0067">ATP-binding</keyword>
<dbReference type="InterPro" id="IPR003959">
    <property type="entry name" value="ATPase_AAA_core"/>
</dbReference>